<dbReference type="InterPro" id="IPR007344">
    <property type="entry name" value="GrpB/CoaE"/>
</dbReference>
<sequence length="183" mass="21003">MQENQLQDLTLAELWELFPIVLTAHNPLWSVWAEEEIRWLSTALSEYSPIINHIGSTAIPDIQAKPIVDILVEISPDIEWQSLKDILGHNGYICMSESETRISFNKGYTPAGYADRVFHVHVHRTGDNDEILFRDYLIANPESAKEYETLKLSLLPEYRNNRDGYTEDKTEFVKKIVGLAKAN</sequence>
<evidence type="ECO:0000313" key="1">
    <source>
        <dbReference type="EMBL" id="TGG36995.1"/>
    </source>
</evidence>
<dbReference type="EMBL" id="SJSA01000002">
    <property type="protein sequence ID" value="TGG36995.1"/>
    <property type="molecule type" value="Genomic_DNA"/>
</dbReference>
<dbReference type="SUPFAM" id="SSF81301">
    <property type="entry name" value="Nucleotidyltransferase"/>
    <property type="match status" value="1"/>
</dbReference>
<dbReference type="PANTHER" id="PTHR34822:SF1">
    <property type="entry name" value="GRPB FAMILY PROTEIN"/>
    <property type="match status" value="1"/>
</dbReference>
<dbReference type="InterPro" id="IPR043519">
    <property type="entry name" value="NT_sf"/>
</dbReference>
<reference evidence="1 2" key="1">
    <citation type="submission" date="2019-02" db="EMBL/GenBank/DDBJ databases">
        <title>Isolation and identification of novel species under the genus Muribaculum.</title>
        <authorList>
            <person name="Miyake S."/>
            <person name="Ding Y."/>
            <person name="Low A."/>
            <person name="Soh M."/>
            <person name="Seedorf H."/>
        </authorList>
    </citation>
    <scope>NUCLEOTIDE SEQUENCE [LARGE SCALE GENOMIC DNA]</scope>
    <source>
        <strain evidence="1 2">TLL-A3</strain>
    </source>
</reference>
<comment type="caution">
    <text evidence="1">The sequence shown here is derived from an EMBL/GenBank/DDBJ whole genome shotgun (WGS) entry which is preliminary data.</text>
</comment>
<evidence type="ECO:0000313" key="2">
    <source>
        <dbReference type="Proteomes" id="UP000297635"/>
    </source>
</evidence>
<dbReference type="Pfam" id="PF04229">
    <property type="entry name" value="GrpB"/>
    <property type="match status" value="1"/>
</dbReference>
<gene>
    <name evidence="1" type="ORF">EZ315_14330</name>
</gene>
<dbReference type="Proteomes" id="UP000297635">
    <property type="component" value="Unassembled WGS sequence"/>
</dbReference>
<organism evidence="1 2">
    <name type="scientific">Duncaniella freteri</name>
    <dbReference type="NCBI Taxonomy" id="2530391"/>
    <lineage>
        <taxon>Bacteria</taxon>
        <taxon>Pseudomonadati</taxon>
        <taxon>Bacteroidota</taxon>
        <taxon>Bacteroidia</taxon>
        <taxon>Bacteroidales</taxon>
        <taxon>Muribaculaceae</taxon>
        <taxon>Duncaniella</taxon>
    </lineage>
</organism>
<dbReference type="Gene3D" id="3.30.460.10">
    <property type="entry name" value="Beta Polymerase, domain 2"/>
    <property type="match status" value="1"/>
</dbReference>
<dbReference type="GeneID" id="82150966"/>
<name>A0A4Z0V6D5_9BACT</name>
<dbReference type="PANTHER" id="PTHR34822">
    <property type="entry name" value="GRPB DOMAIN PROTEIN (AFU_ORTHOLOGUE AFUA_1G01530)"/>
    <property type="match status" value="1"/>
</dbReference>
<dbReference type="RefSeq" id="WP_135472688.1">
    <property type="nucleotide sequence ID" value="NZ_CASNJF010000118.1"/>
</dbReference>
<protein>
    <submittedName>
        <fullName evidence="1">GrpB family protein</fullName>
    </submittedName>
</protein>
<proteinExistence type="predicted"/>
<accession>A0A4Z0V6D5</accession>
<dbReference type="AlphaFoldDB" id="A0A4Z0V6D5"/>
<keyword evidence="2" id="KW-1185">Reference proteome</keyword>